<dbReference type="GO" id="GO:0006896">
    <property type="term" value="P:Golgi to vacuole transport"/>
    <property type="evidence" value="ECO:0007669"/>
    <property type="project" value="TreeGrafter"/>
</dbReference>
<dbReference type="GO" id="GO:0005794">
    <property type="term" value="C:Golgi apparatus"/>
    <property type="evidence" value="ECO:0007669"/>
    <property type="project" value="UniProtKB-SubCell"/>
</dbReference>
<keyword evidence="6" id="KW-0472">Membrane</keyword>
<comment type="subcellular location">
    <subcellularLocation>
        <location evidence="1">Endomembrane system</location>
    </subcellularLocation>
    <subcellularLocation>
        <location evidence="7">Golgi apparatus</location>
    </subcellularLocation>
</comment>
<protein>
    <recommendedName>
        <fullName evidence="7">AP-3 complex subunit delta</fullName>
    </recommendedName>
</protein>
<evidence type="ECO:0000256" key="3">
    <source>
        <dbReference type="ARBA" id="ARBA00022448"/>
    </source>
</evidence>
<dbReference type="SUPFAM" id="SSF48371">
    <property type="entry name" value="ARM repeat"/>
    <property type="match status" value="1"/>
</dbReference>
<evidence type="ECO:0000256" key="4">
    <source>
        <dbReference type="ARBA" id="ARBA00022737"/>
    </source>
</evidence>
<evidence type="ECO:0000259" key="9">
    <source>
        <dbReference type="Pfam" id="PF01602"/>
    </source>
</evidence>
<dbReference type="Gene3D" id="1.25.10.10">
    <property type="entry name" value="Leucine-rich Repeat Variant"/>
    <property type="match status" value="1"/>
</dbReference>
<evidence type="ECO:0000256" key="8">
    <source>
        <dbReference type="SAM" id="MobiDB-lite"/>
    </source>
</evidence>
<keyword evidence="7" id="KW-0333">Golgi apparatus</keyword>
<feature type="compositionally biased region" description="Basic and acidic residues" evidence="8">
    <location>
        <begin position="679"/>
        <end position="695"/>
    </location>
</feature>
<feature type="compositionally biased region" description="Polar residues" evidence="8">
    <location>
        <begin position="829"/>
        <end position="850"/>
    </location>
</feature>
<keyword evidence="5 7" id="KW-0653">Protein transport</keyword>
<dbReference type="GO" id="GO:0030123">
    <property type="term" value="C:AP-3 adaptor complex"/>
    <property type="evidence" value="ECO:0007669"/>
    <property type="project" value="InterPro"/>
</dbReference>
<feature type="domain" description="Clathrin/coatomer adaptor adaptin-like N-terminal" evidence="9">
    <location>
        <begin position="20"/>
        <end position="597"/>
    </location>
</feature>
<dbReference type="InterPro" id="IPR016024">
    <property type="entry name" value="ARM-type_fold"/>
</dbReference>
<reference evidence="11" key="1">
    <citation type="submission" date="2014-04" db="EMBL/GenBank/DDBJ databases">
        <title>Evolutionary Origins and Diversification of the Mycorrhizal Mutualists.</title>
        <authorList>
            <consortium name="DOE Joint Genome Institute"/>
            <consortium name="Mycorrhizal Genomics Consortium"/>
            <person name="Kohler A."/>
            <person name="Kuo A."/>
            <person name="Nagy L.G."/>
            <person name="Floudas D."/>
            <person name="Copeland A."/>
            <person name="Barry K.W."/>
            <person name="Cichocki N."/>
            <person name="Veneault-Fourrey C."/>
            <person name="LaButti K."/>
            <person name="Lindquist E.A."/>
            <person name="Lipzen A."/>
            <person name="Lundell T."/>
            <person name="Morin E."/>
            <person name="Murat C."/>
            <person name="Riley R."/>
            <person name="Ohm R."/>
            <person name="Sun H."/>
            <person name="Tunlid A."/>
            <person name="Henrissat B."/>
            <person name="Grigoriev I.V."/>
            <person name="Hibbett D.S."/>
            <person name="Martin F."/>
        </authorList>
    </citation>
    <scope>NUCLEOTIDE SEQUENCE [LARGE SCALE GENOMIC DNA]</scope>
    <source>
        <strain evidence="11">FD-334 SS-4</strain>
    </source>
</reference>
<dbReference type="GO" id="GO:0006623">
    <property type="term" value="P:protein targeting to vacuole"/>
    <property type="evidence" value="ECO:0007669"/>
    <property type="project" value="TreeGrafter"/>
</dbReference>
<feature type="region of interest" description="Disordered" evidence="8">
    <location>
        <begin position="818"/>
        <end position="850"/>
    </location>
</feature>
<feature type="region of interest" description="Disordered" evidence="8">
    <location>
        <begin position="870"/>
        <end position="889"/>
    </location>
</feature>
<evidence type="ECO:0000256" key="6">
    <source>
        <dbReference type="ARBA" id="ARBA00023136"/>
    </source>
</evidence>
<dbReference type="OrthoDB" id="10264595at2759"/>
<gene>
    <name evidence="10" type="ORF">HYPSUDRAFT_211879</name>
</gene>
<dbReference type="EMBL" id="KN817521">
    <property type="protein sequence ID" value="KJA28571.1"/>
    <property type="molecule type" value="Genomic_DNA"/>
</dbReference>
<keyword evidence="11" id="KW-1185">Reference proteome</keyword>
<dbReference type="InterPro" id="IPR011989">
    <property type="entry name" value="ARM-like"/>
</dbReference>
<evidence type="ECO:0000313" key="10">
    <source>
        <dbReference type="EMBL" id="KJA28571.1"/>
    </source>
</evidence>
<feature type="region of interest" description="Disordered" evidence="8">
    <location>
        <begin position="669"/>
        <end position="744"/>
    </location>
</feature>
<dbReference type="GO" id="GO:0010008">
    <property type="term" value="C:endosome membrane"/>
    <property type="evidence" value="ECO:0007669"/>
    <property type="project" value="TreeGrafter"/>
</dbReference>
<comment type="function">
    <text evidence="7">Part of the AP-3 complex, an adaptor-related complex which is not clathrin-associated. The complex is associated with the Golgi region as well as more peripheral structures. It facilitates the budding of vesicles from the Golgi membrane.</text>
</comment>
<dbReference type="PANTHER" id="PTHR22781">
    <property type="entry name" value="DELTA ADAPTIN-RELATED"/>
    <property type="match status" value="1"/>
</dbReference>
<dbReference type="AlphaFoldDB" id="A0A0D2PJH6"/>
<dbReference type="OMA" id="SGNNWMA"/>
<evidence type="ECO:0000256" key="7">
    <source>
        <dbReference type="PIRNR" id="PIRNR037092"/>
    </source>
</evidence>
<evidence type="ECO:0000256" key="2">
    <source>
        <dbReference type="ARBA" id="ARBA00006613"/>
    </source>
</evidence>
<proteinExistence type="inferred from homology"/>
<accession>A0A0D2PJH6</accession>
<dbReference type="STRING" id="945553.A0A0D2PJH6"/>
<comment type="subunit">
    <text evidence="7">Adaptor protein complex 3 (AP-3) is a heterotetramer.</text>
</comment>
<dbReference type="PANTHER" id="PTHR22781:SF12">
    <property type="entry name" value="AP-3 COMPLEX SUBUNIT DELTA-1"/>
    <property type="match status" value="1"/>
</dbReference>
<evidence type="ECO:0000256" key="1">
    <source>
        <dbReference type="ARBA" id="ARBA00004308"/>
    </source>
</evidence>
<dbReference type="Proteomes" id="UP000054270">
    <property type="component" value="Unassembled WGS sequence"/>
</dbReference>
<feature type="compositionally biased region" description="Basic residues" evidence="8">
    <location>
        <begin position="870"/>
        <end position="881"/>
    </location>
</feature>
<keyword evidence="3 7" id="KW-0813">Transport</keyword>
<dbReference type="InterPro" id="IPR017105">
    <property type="entry name" value="AP3_complex_dsu"/>
</dbReference>
<name>A0A0D2PJH6_HYPSF</name>
<dbReference type="InterPro" id="IPR002553">
    <property type="entry name" value="Clathrin/coatomer_adapt-like_N"/>
</dbReference>
<dbReference type="Pfam" id="PF01602">
    <property type="entry name" value="Adaptin_N"/>
    <property type="match status" value="1"/>
</dbReference>
<organism evidence="10 11">
    <name type="scientific">Hypholoma sublateritium (strain FD-334 SS-4)</name>
    <dbReference type="NCBI Taxonomy" id="945553"/>
    <lineage>
        <taxon>Eukaryota</taxon>
        <taxon>Fungi</taxon>
        <taxon>Dikarya</taxon>
        <taxon>Basidiomycota</taxon>
        <taxon>Agaricomycotina</taxon>
        <taxon>Agaricomycetes</taxon>
        <taxon>Agaricomycetidae</taxon>
        <taxon>Agaricales</taxon>
        <taxon>Agaricineae</taxon>
        <taxon>Strophariaceae</taxon>
        <taxon>Hypholoma</taxon>
    </lineage>
</organism>
<dbReference type="PIRSF" id="PIRSF037092">
    <property type="entry name" value="AP3_complex_delta"/>
    <property type="match status" value="1"/>
</dbReference>
<evidence type="ECO:0000313" key="11">
    <source>
        <dbReference type="Proteomes" id="UP000054270"/>
    </source>
</evidence>
<sequence length="889" mass="98614">MWERTLQDLVRGLRANKKDEAKFIAKAVDEIRHEIKTDDMELKAGAVLKLTYLDMLGYDMSWASFHVVEVMSSPKVHLKSIGYLAAAQSFEQDTDVLMLTTNLLKKDLSSSPADIAVTLDGLSHIVSPELARDITPELIAMLNHSRPNIRKRAILALYKSLVKYPEATNQARARLEEKLVDSDPSVVATTVNALCELARQKPKDYLSLAPRLFHLLTSSTNNWMLIKIVKLFGSLSPHEPRLVRKLQGPITELISTTSAISLLYECVHTCIIGGMLQGSSGDALAKTCVSKLATFIQDTDQNLKYIALLAMAKIIPTHPHLITEYQDIILSSINDPDVSIRVRALDLLSAMASRSNSQSIVQQLLAHLVKDIPLDTQTATQSLIQNVSAAPSNTPKSYSPSQSPAYRLTLAQRILNICSRSTYENVSNFEWYLSVLVDLAHVAHVDVGPDIRDQLVDVVGRVRGIRRYAVQLMYSLLNDELLIRNASEEGSCSEVLWAAAWICGEYCLELNEPQKLLPYLLQPDIVHLAPDIVAMYVQAALKVFGFWASELAQRWDDESLAEVKQVVESVLLRVSELSSSQHIEVQERAANVLQIFSFIQADLNSYRPRSDFSLPTPLVDSSRLDDPNPTDELRFPKSLYIIHPLINAYELNPVAANAQGSVPVPEGLDLESWIIPPPREAKPDIRTDDGGDGTEKKKKSKKGKDKAVESSATGKKVKGNGSQAVLAPLNGDETPEERVDRERRRAERMEQLKDDPYYIIDDRPKASEDVDVDSIPIVHIDDMPSFDTDWRSKGLVSLRAPLQASDYSDSFLIERDGEMPEGANVPLPVSTQTTPPAHTPNGSGTPHLSSFQEYEVGDDNPVETIQVVRSKKKATGKKKRTTAIANSTT</sequence>
<evidence type="ECO:0000256" key="5">
    <source>
        <dbReference type="ARBA" id="ARBA00022927"/>
    </source>
</evidence>
<comment type="similarity">
    <text evidence="2 7">Belongs to the adaptor complexes large subunit family.</text>
</comment>
<keyword evidence="4" id="KW-0677">Repeat</keyword>